<dbReference type="AlphaFoldDB" id="A0AA39T9I2"/>
<dbReference type="GO" id="GO:0000978">
    <property type="term" value="F:RNA polymerase II cis-regulatory region sequence-specific DNA binding"/>
    <property type="evidence" value="ECO:0007669"/>
    <property type="project" value="TreeGrafter"/>
</dbReference>
<keyword evidence="3" id="KW-0539">Nucleus</keyword>
<feature type="compositionally biased region" description="Basic residues" evidence="4">
    <location>
        <begin position="136"/>
        <end position="147"/>
    </location>
</feature>
<dbReference type="EMBL" id="JAUEPR010000030">
    <property type="protein sequence ID" value="KAK0473891.1"/>
    <property type="molecule type" value="Genomic_DNA"/>
</dbReference>
<reference evidence="6" key="1">
    <citation type="submission" date="2023-06" db="EMBL/GenBank/DDBJ databases">
        <authorList>
            <consortium name="Lawrence Berkeley National Laboratory"/>
            <person name="Ahrendt S."/>
            <person name="Sahu N."/>
            <person name="Indic B."/>
            <person name="Wong-Bajracharya J."/>
            <person name="Merenyi Z."/>
            <person name="Ke H.-M."/>
            <person name="Monk M."/>
            <person name="Kocsube S."/>
            <person name="Drula E."/>
            <person name="Lipzen A."/>
            <person name="Balint B."/>
            <person name="Henrissat B."/>
            <person name="Andreopoulos B."/>
            <person name="Martin F.M."/>
            <person name="Harder C.B."/>
            <person name="Rigling D."/>
            <person name="Ford K.L."/>
            <person name="Foster G.D."/>
            <person name="Pangilinan J."/>
            <person name="Papanicolaou A."/>
            <person name="Barry K."/>
            <person name="LaButti K."/>
            <person name="Viragh M."/>
            <person name="Koriabine M."/>
            <person name="Yan M."/>
            <person name="Riley R."/>
            <person name="Champramary S."/>
            <person name="Plett K.L."/>
            <person name="Tsai I.J."/>
            <person name="Slot J."/>
            <person name="Sipos G."/>
            <person name="Plett J."/>
            <person name="Nagy L.G."/>
            <person name="Grigoriev I.V."/>
        </authorList>
    </citation>
    <scope>NUCLEOTIDE SEQUENCE</scope>
    <source>
        <strain evidence="6">ICMP 16352</strain>
    </source>
</reference>
<evidence type="ECO:0000256" key="1">
    <source>
        <dbReference type="ARBA" id="ARBA00023125"/>
    </source>
</evidence>
<evidence type="ECO:0000313" key="7">
    <source>
        <dbReference type="Proteomes" id="UP001175227"/>
    </source>
</evidence>
<comment type="caution">
    <text evidence="6">The sequence shown here is derived from an EMBL/GenBank/DDBJ whole genome shotgun (WGS) entry which is preliminary data.</text>
</comment>
<accession>A0AA39T9I2</accession>
<protein>
    <recommendedName>
        <fullName evidence="5">HMG box domain-containing protein</fullName>
    </recommendedName>
</protein>
<dbReference type="PANTHER" id="PTHR10270:SF161">
    <property type="entry name" value="SEX-DETERMINING REGION Y PROTEIN"/>
    <property type="match status" value="1"/>
</dbReference>
<dbReference type="GO" id="GO:0005634">
    <property type="term" value="C:nucleus"/>
    <property type="evidence" value="ECO:0007669"/>
    <property type="project" value="UniProtKB-UniRule"/>
</dbReference>
<name>A0AA39T9I2_9AGAR</name>
<organism evidence="6 7">
    <name type="scientific">Armillaria novae-zelandiae</name>
    <dbReference type="NCBI Taxonomy" id="153914"/>
    <lineage>
        <taxon>Eukaryota</taxon>
        <taxon>Fungi</taxon>
        <taxon>Dikarya</taxon>
        <taxon>Basidiomycota</taxon>
        <taxon>Agaricomycotina</taxon>
        <taxon>Agaricomycetes</taxon>
        <taxon>Agaricomycetidae</taxon>
        <taxon>Agaricales</taxon>
        <taxon>Marasmiineae</taxon>
        <taxon>Physalacriaceae</taxon>
        <taxon>Armillaria</taxon>
    </lineage>
</organism>
<dbReference type="Proteomes" id="UP001175227">
    <property type="component" value="Unassembled WGS sequence"/>
</dbReference>
<dbReference type="PROSITE" id="PS50118">
    <property type="entry name" value="HMG_BOX_2"/>
    <property type="match status" value="1"/>
</dbReference>
<dbReference type="GO" id="GO:0030154">
    <property type="term" value="P:cell differentiation"/>
    <property type="evidence" value="ECO:0007669"/>
    <property type="project" value="TreeGrafter"/>
</dbReference>
<evidence type="ECO:0000256" key="2">
    <source>
        <dbReference type="ARBA" id="ARBA00023163"/>
    </source>
</evidence>
<dbReference type="InterPro" id="IPR036910">
    <property type="entry name" value="HMG_box_dom_sf"/>
</dbReference>
<sequence>MLTLCLLYLTPRSFMKARDMLMSGIIDALLTSDILIKGARPPTVSNSARRRRPRNPDYVGRPSNPWILFRSNGVVELKKRLEGTGNRYDSKKFSQELGKHWNSLPKAQQEPYRVMALEAAENHRLLHPNYKYQPKREKKQPGRGKGKKNVEAETVTAAPEVTFVPPIHPPFVSEPEFTIAVPELTFAIPDVFASVLPPSHPVPVEHRYQSDFVDGTLRPSSIFKDDPLVNFRGLVDQNTFLYSFGSPVAHSSSSRILEQGPRDFGDLGVESPGAVASILDVNDWLNFPEFDFQC</sequence>
<feature type="domain" description="HMG box" evidence="5">
    <location>
        <begin position="59"/>
        <end position="131"/>
    </location>
</feature>
<dbReference type="PANTHER" id="PTHR10270">
    <property type="entry name" value="SOX TRANSCRIPTION FACTOR"/>
    <property type="match status" value="1"/>
</dbReference>
<feature type="DNA-binding region" description="HMG box" evidence="3">
    <location>
        <begin position="59"/>
        <end position="131"/>
    </location>
</feature>
<dbReference type="SUPFAM" id="SSF47095">
    <property type="entry name" value="HMG-box"/>
    <property type="match status" value="1"/>
</dbReference>
<dbReference type="GO" id="GO:0001228">
    <property type="term" value="F:DNA-binding transcription activator activity, RNA polymerase II-specific"/>
    <property type="evidence" value="ECO:0007669"/>
    <property type="project" value="TreeGrafter"/>
</dbReference>
<keyword evidence="2" id="KW-0804">Transcription</keyword>
<proteinExistence type="predicted"/>
<dbReference type="Pfam" id="PF00505">
    <property type="entry name" value="HMG_box"/>
    <property type="match status" value="1"/>
</dbReference>
<evidence type="ECO:0000259" key="5">
    <source>
        <dbReference type="PROSITE" id="PS50118"/>
    </source>
</evidence>
<evidence type="ECO:0000256" key="3">
    <source>
        <dbReference type="PROSITE-ProRule" id="PRU00267"/>
    </source>
</evidence>
<dbReference type="Gene3D" id="1.10.30.10">
    <property type="entry name" value="High mobility group box domain"/>
    <property type="match status" value="1"/>
</dbReference>
<evidence type="ECO:0000313" key="6">
    <source>
        <dbReference type="EMBL" id="KAK0473891.1"/>
    </source>
</evidence>
<feature type="region of interest" description="Disordered" evidence="4">
    <location>
        <begin position="131"/>
        <end position="150"/>
    </location>
</feature>
<keyword evidence="7" id="KW-1185">Reference proteome</keyword>
<dbReference type="InterPro" id="IPR009071">
    <property type="entry name" value="HMG_box_dom"/>
</dbReference>
<dbReference type="CDD" id="cd01389">
    <property type="entry name" value="HMG-box_ROX1-like"/>
    <property type="match status" value="1"/>
</dbReference>
<evidence type="ECO:0000256" key="4">
    <source>
        <dbReference type="SAM" id="MobiDB-lite"/>
    </source>
</evidence>
<keyword evidence="1 3" id="KW-0238">DNA-binding</keyword>
<gene>
    <name evidence="6" type="ORF">IW261DRAFT_659370</name>
</gene>
<dbReference type="InterPro" id="IPR050140">
    <property type="entry name" value="SRY-related_HMG-box_TF-like"/>
</dbReference>
<feature type="region of interest" description="Disordered" evidence="4">
    <location>
        <begin position="40"/>
        <end position="61"/>
    </location>
</feature>
<dbReference type="SMART" id="SM00398">
    <property type="entry name" value="HMG"/>
    <property type="match status" value="1"/>
</dbReference>